<evidence type="ECO:0000313" key="6">
    <source>
        <dbReference type="Proteomes" id="UP000789508"/>
    </source>
</evidence>
<dbReference type="GO" id="GO:1990904">
    <property type="term" value="C:ribonucleoprotein complex"/>
    <property type="evidence" value="ECO:0007669"/>
    <property type="project" value="UniProtKB-KW"/>
</dbReference>
<dbReference type="Gene3D" id="3.30.70.600">
    <property type="entry name" value="Ribosomal protein S10 domain"/>
    <property type="match status" value="1"/>
</dbReference>
<sequence length="231" mass="27008">MGNPTRCTTGIWKSYESRHSYSTRYFRQFDLKKSQDEPQILLEAVKKPQQKDQKDEENLDPVFLEPERIQPTHNVVVCDLELRSYTIGPMDFYIDFIRRAAFVLGIPCSGPAYLPKQIKRWAVPRGPFIHKKTQENFERITHRRNLRLRDANMTLIDRWLYYVAKNAPAGIGFKVKKWQWEEIGVGMRMFEEARGKERVLLKNVVDYGVVNGGDGQNVVFDAAKEIIKEIE</sequence>
<comment type="caution">
    <text evidence="5">The sequence shown here is derived from an EMBL/GenBank/DDBJ whole genome shotgun (WGS) entry which is preliminary data.</text>
</comment>
<evidence type="ECO:0000256" key="3">
    <source>
        <dbReference type="ARBA" id="ARBA00023274"/>
    </source>
</evidence>
<evidence type="ECO:0000259" key="4">
    <source>
        <dbReference type="SMART" id="SM01403"/>
    </source>
</evidence>
<reference evidence="5" key="1">
    <citation type="submission" date="2021-06" db="EMBL/GenBank/DDBJ databases">
        <authorList>
            <person name="Kallberg Y."/>
            <person name="Tangrot J."/>
            <person name="Rosling A."/>
        </authorList>
    </citation>
    <scope>NUCLEOTIDE SEQUENCE</scope>
    <source>
        <strain evidence="5">FL130A</strain>
    </source>
</reference>
<evidence type="ECO:0000256" key="2">
    <source>
        <dbReference type="ARBA" id="ARBA00022980"/>
    </source>
</evidence>
<keyword evidence="3" id="KW-0687">Ribonucleoprotein</keyword>
<dbReference type="SMART" id="SM01403">
    <property type="entry name" value="Ribosomal_S10"/>
    <property type="match status" value="1"/>
</dbReference>
<dbReference type="Pfam" id="PF00338">
    <property type="entry name" value="Ribosomal_S10"/>
    <property type="match status" value="1"/>
</dbReference>
<dbReference type="AlphaFoldDB" id="A0A9N9HIP0"/>
<dbReference type="EMBL" id="CAJVPS010016890">
    <property type="protein sequence ID" value="CAG8691593.1"/>
    <property type="molecule type" value="Genomic_DNA"/>
</dbReference>
<dbReference type="HAMAP" id="MF_00508">
    <property type="entry name" value="Ribosomal_uS10"/>
    <property type="match status" value="1"/>
</dbReference>
<dbReference type="InterPro" id="IPR001848">
    <property type="entry name" value="Ribosomal_uS10"/>
</dbReference>
<dbReference type="InterPro" id="IPR027486">
    <property type="entry name" value="Ribosomal_uS10_dom"/>
</dbReference>
<keyword evidence="2" id="KW-0689">Ribosomal protein</keyword>
<keyword evidence="6" id="KW-1185">Reference proteome</keyword>
<proteinExistence type="inferred from homology"/>
<protein>
    <submittedName>
        <fullName evidence="5">13042_t:CDS:1</fullName>
    </submittedName>
</protein>
<organism evidence="5 6">
    <name type="scientific">Ambispora leptoticha</name>
    <dbReference type="NCBI Taxonomy" id="144679"/>
    <lineage>
        <taxon>Eukaryota</taxon>
        <taxon>Fungi</taxon>
        <taxon>Fungi incertae sedis</taxon>
        <taxon>Mucoromycota</taxon>
        <taxon>Glomeromycotina</taxon>
        <taxon>Glomeromycetes</taxon>
        <taxon>Archaeosporales</taxon>
        <taxon>Ambisporaceae</taxon>
        <taxon>Ambispora</taxon>
    </lineage>
</organism>
<comment type="similarity">
    <text evidence="1">Belongs to the universal ribosomal protein uS10 family.</text>
</comment>
<evidence type="ECO:0000313" key="5">
    <source>
        <dbReference type="EMBL" id="CAG8691593.1"/>
    </source>
</evidence>
<name>A0A9N9HIP0_9GLOM</name>
<dbReference type="Proteomes" id="UP000789508">
    <property type="component" value="Unassembled WGS sequence"/>
</dbReference>
<feature type="domain" description="Small ribosomal subunit protein uS10" evidence="4">
    <location>
        <begin position="79"/>
        <end position="176"/>
    </location>
</feature>
<dbReference type="GO" id="GO:0005840">
    <property type="term" value="C:ribosome"/>
    <property type="evidence" value="ECO:0007669"/>
    <property type="project" value="UniProtKB-KW"/>
</dbReference>
<evidence type="ECO:0000256" key="1">
    <source>
        <dbReference type="ARBA" id="ARBA00007102"/>
    </source>
</evidence>
<dbReference type="InterPro" id="IPR036838">
    <property type="entry name" value="Ribosomal_uS10_dom_sf"/>
</dbReference>
<gene>
    <name evidence="5" type="ORF">ALEPTO_LOCUS11229</name>
</gene>
<dbReference type="SUPFAM" id="SSF54999">
    <property type="entry name" value="Ribosomal protein S10"/>
    <property type="match status" value="1"/>
</dbReference>
<dbReference type="GO" id="GO:0003735">
    <property type="term" value="F:structural constituent of ribosome"/>
    <property type="evidence" value="ECO:0007669"/>
    <property type="project" value="InterPro"/>
</dbReference>
<accession>A0A9N9HIP0</accession>
<dbReference type="PANTHER" id="PTHR11700">
    <property type="entry name" value="30S RIBOSOMAL PROTEIN S10 FAMILY MEMBER"/>
    <property type="match status" value="1"/>
</dbReference>
<dbReference type="GO" id="GO:0006412">
    <property type="term" value="P:translation"/>
    <property type="evidence" value="ECO:0007669"/>
    <property type="project" value="InterPro"/>
</dbReference>
<dbReference type="OrthoDB" id="366214at2759"/>